<dbReference type="PROSITE" id="PS51257">
    <property type="entry name" value="PROKAR_LIPOPROTEIN"/>
    <property type="match status" value="1"/>
</dbReference>
<dbReference type="SUPFAM" id="SSF52096">
    <property type="entry name" value="ClpP/crotonase"/>
    <property type="match status" value="1"/>
</dbReference>
<reference evidence="10 11" key="1">
    <citation type="journal article" date="2011" name="Stand. Genomic Sci.">
        <title>Complete genome sequence of Haliscomenobacter hydrossis type strain (O).</title>
        <authorList>
            <consortium name="US DOE Joint Genome Institute (JGI-PGF)"/>
            <person name="Daligault H."/>
            <person name="Lapidus A."/>
            <person name="Zeytun A."/>
            <person name="Nolan M."/>
            <person name="Lucas S."/>
            <person name="Del Rio T.G."/>
            <person name="Tice H."/>
            <person name="Cheng J.F."/>
            <person name="Tapia R."/>
            <person name="Han C."/>
            <person name="Goodwin L."/>
            <person name="Pitluck S."/>
            <person name="Liolios K."/>
            <person name="Pagani I."/>
            <person name="Ivanova N."/>
            <person name="Huntemann M."/>
            <person name="Mavromatis K."/>
            <person name="Mikhailova N."/>
            <person name="Pati A."/>
            <person name="Chen A."/>
            <person name="Palaniappan K."/>
            <person name="Land M."/>
            <person name="Hauser L."/>
            <person name="Brambilla E.M."/>
            <person name="Rohde M."/>
            <person name="Verbarg S."/>
            <person name="Goker M."/>
            <person name="Bristow J."/>
            <person name="Eisen J.A."/>
            <person name="Markowitz V."/>
            <person name="Hugenholtz P."/>
            <person name="Kyrpides N.C."/>
            <person name="Klenk H.P."/>
            <person name="Woyke T."/>
        </authorList>
    </citation>
    <scope>NUCLEOTIDE SEQUENCE [LARGE SCALE GENOMIC DNA]</scope>
    <source>
        <strain evidence="11">ATCC 27775 / DSM 1100 / LMG 10767 / O</strain>
    </source>
</reference>
<dbReference type="InterPro" id="IPR006176">
    <property type="entry name" value="3-OHacyl-CoA_DH_NAD-bd"/>
</dbReference>
<feature type="domain" description="3-hydroxyacyl-CoA dehydrogenase C-terminal" evidence="8">
    <location>
        <begin position="383"/>
        <end position="422"/>
    </location>
</feature>
<dbReference type="Pfam" id="PF00725">
    <property type="entry name" value="3HCDH"/>
    <property type="match status" value="2"/>
</dbReference>
<dbReference type="Gene3D" id="3.40.50.720">
    <property type="entry name" value="NAD(P)-binding Rossmann-like Domain"/>
    <property type="match status" value="1"/>
</dbReference>
<feature type="domain" description="3-hydroxyacyl-CoA dehydrogenase C-terminal" evidence="8">
    <location>
        <begin position="201"/>
        <end position="300"/>
    </location>
</feature>
<evidence type="ECO:0000256" key="2">
    <source>
        <dbReference type="ARBA" id="ARBA00022832"/>
    </source>
</evidence>
<dbReference type="EMBL" id="CP002691">
    <property type="protein sequence ID" value="AEE53201.1"/>
    <property type="molecule type" value="Genomic_DNA"/>
</dbReference>
<keyword evidence="2" id="KW-0276">Fatty acid metabolism</keyword>
<evidence type="ECO:0000313" key="11">
    <source>
        <dbReference type="Proteomes" id="UP000008461"/>
    </source>
</evidence>
<keyword evidence="3" id="KW-0442">Lipid degradation</keyword>
<dbReference type="PANTHER" id="PTHR48075:SF7">
    <property type="entry name" value="3-HYDROXYACYL-COA DEHYDROGENASE-RELATED"/>
    <property type="match status" value="1"/>
</dbReference>
<dbReference type="GO" id="GO:0070403">
    <property type="term" value="F:NAD+ binding"/>
    <property type="evidence" value="ECO:0007669"/>
    <property type="project" value="InterPro"/>
</dbReference>
<keyword evidence="4" id="KW-0560">Oxidoreductase</keyword>
<evidence type="ECO:0000256" key="3">
    <source>
        <dbReference type="ARBA" id="ARBA00022963"/>
    </source>
</evidence>
<dbReference type="InterPro" id="IPR001753">
    <property type="entry name" value="Enoyl-CoA_hydra/iso"/>
</dbReference>
<dbReference type="eggNOG" id="COG1250">
    <property type="taxonomic scope" value="Bacteria"/>
</dbReference>
<comment type="pathway">
    <text evidence="1">Lipid metabolism; fatty acid beta-oxidation.</text>
</comment>
<dbReference type="InterPro" id="IPR006108">
    <property type="entry name" value="3HC_DH_C"/>
</dbReference>
<keyword evidence="11" id="KW-1185">Reference proteome</keyword>
<evidence type="ECO:0000256" key="6">
    <source>
        <dbReference type="ARBA" id="ARBA00023098"/>
    </source>
</evidence>
<evidence type="ECO:0000313" key="10">
    <source>
        <dbReference type="EMBL" id="AEE53201.1"/>
    </source>
</evidence>
<dbReference type="Pfam" id="PF00378">
    <property type="entry name" value="ECH_1"/>
    <property type="match status" value="1"/>
</dbReference>
<dbReference type="GO" id="GO:0006635">
    <property type="term" value="P:fatty acid beta-oxidation"/>
    <property type="evidence" value="ECO:0007669"/>
    <property type="project" value="UniProtKB-UniPathway"/>
</dbReference>
<proteinExistence type="predicted"/>
<dbReference type="InterPro" id="IPR036291">
    <property type="entry name" value="NAD(P)-bd_dom_sf"/>
</dbReference>
<dbReference type="Proteomes" id="UP000008461">
    <property type="component" value="Chromosome"/>
</dbReference>
<dbReference type="InterPro" id="IPR029045">
    <property type="entry name" value="ClpP/crotonase-like_dom_sf"/>
</dbReference>
<dbReference type="OrthoDB" id="9771883at2"/>
<dbReference type="SUPFAM" id="SSF48179">
    <property type="entry name" value="6-phosphogluconate dehydrogenase C-terminal domain-like"/>
    <property type="match status" value="2"/>
</dbReference>
<dbReference type="GO" id="GO:0003857">
    <property type="term" value="F:(3S)-3-hydroxyacyl-CoA dehydrogenase (NAD+) activity"/>
    <property type="evidence" value="ECO:0007669"/>
    <property type="project" value="UniProtKB-EC"/>
</dbReference>
<dbReference type="InterPro" id="IPR008927">
    <property type="entry name" value="6-PGluconate_DH-like_C_sf"/>
</dbReference>
<dbReference type="RefSeq" id="WP_013767735.1">
    <property type="nucleotide sequence ID" value="NC_015510.1"/>
</dbReference>
<reference key="2">
    <citation type="submission" date="2011-04" db="EMBL/GenBank/DDBJ databases">
        <title>Complete sequence of chromosome of Haliscomenobacter hydrossis DSM 1100.</title>
        <authorList>
            <consortium name="US DOE Joint Genome Institute (JGI-PGF)"/>
            <person name="Lucas S."/>
            <person name="Han J."/>
            <person name="Lapidus A."/>
            <person name="Bruce D."/>
            <person name="Goodwin L."/>
            <person name="Pitluck S."/>
            <person name="Peters L."/>
            <person name="Kyrpides N."/>
            <person name="Mavromatis K."/>
            <person name="Ivanova N."/>
            <person name="Ovchinnikova G."/>
            <person name="Pagani I."/>
            <person name="Daligault H."/>
            <person name="Detter J.C."/>
            <person name="Han C."/>
            <person name="Land M."/>
            <person name="Hauser L."/>
            <person name="Markowitz V."/>
            <person name="Cheng J.-F."/>
            <person name="Hugenholtz P."/>
            <person name="Woyke T."/>
            <person name="Wu D."/>
            <person name="Verbarg S."/>
            <person name="Frueling A."/>
            <person name="Brambilla E."/>
            <person name="Klenk H.-P."/>
            <person name="Eisen J.A."/>
        </authorList>
    </citation>
    <scope>NUCLEOTIDE SEQUENCE</scope>
    <source>
        <strain>DSM 1100</strain>
    </source>
</reference>
<evidence type="ECO:0000259" key="9">
    <source>
        <dbReference type="Pfam" id="PF02737"/>
    </source>
</evidence>
<keyword evidence="6" id="KW-0443">Lipid metabolism</keyword>
<sequence>MKRIRKAAVLGSGVMGAGIACHLANIGLEVLMLDIVPFDLKDEDKNNPAARNRIVNQALDNALKSKPAALFDKSFASRVKTGNFDDDMSKIKDCDWIIEVVVENLDIKKKVFDKVDQYRKAGSYVTSNTSGIPIHLMLEGRSEDFQQNFCGTHFFNPPRYLRLLEVIPTPKTKPEMVDFFMQYGDIHLGKQTVLCKDTPAFIGNRVGVYAMAKIYQLTTELGLRIEDVDVLTGPSLGRPKTGTFRLGDLVGHDTAANVIKGIKANCPDDEQASTFEIPKYQQFLLDNKFLGNKTGQGFYKKTAEKDDKGRPVILALNLSTLEYEPSAKSDLASLKLSKNIDDLPKRICALYDAADAGGQLVQKSLNGLFAYVSNRIPEITDQVFSIDDAMKAGYGWEYGPFEYWDLIGLDKAIQSAEAQGEKIADWVKEMRAAGHTSFYKRVAGQRLCYDPAEKAYVSIPGRESLIVLDNYRDAAPVFKNNEVILHDIGDGVLCLEFISPHNSIGEGVLRGINEAIQIAEDGDWFGLVIGNNGTNFSVGANIFMIAQLAYQGEFEELNMAVNIFQQTTMRARYSSIPVVVATQGYVFGGGCELLMHADAGMVSAESYIGLVEVGIGVIPGGGGTKEFAVRASDEFKEGEVLIPTLIERFKAIATASVSTSAAEAFNYRYLLPQRDLIVMNKDRAIAEAKKKVLELAPNYTQPLPKQVTVLGQTGLAALYVAANELKLGRYASEHDIKIAHKIAWVLCGGDLSGTQIVSEQYLLDLEREAFLSLCGEQKTLERIQHMLQTNKPLRN</sequence>
<dbReference type="CDD" id="cd06558">
    <property type="entry name" value="crotonase-like"/>
    <property type="match status" value="1"/>
</dbReference>
<dbReference type="STRING" id="760192.Halhy_5376"/>
<evidence type="ECO:0000256" key="4">
    <source>
        <dbReference type="ARBA" id="ARBA00023002"/>
    </source>
</evidence>
<dbReference type="Gene3D" id="3.90.226.10">
    <property type="entry name" value="2-enoyl-CoA Hydratase, Chain A, domain 1"/>
    <property type="match status" value="1"/>
</dbReference>
<comment type="catalytic activity">
    <reaction evidence="7">
        <text>a (3S)-3-hydroxyacyl-CoA + NAD(+) = a 3-oxoacyl-CoA + NADH + H(+)</text>
        <dbReference type="Rhea" id="RHEA:22432"/>
        <dbReference type="ChEBI" id="CHEBI:15378"/>
        <dbReference type="ChEBI" id="CHEBI:57318"/>
        <dbReference type="ChEBI" id="CHEBI:57540"/>
        <dbReference type="ChEBI" id="CHEBI:57945"/>
        <dbReference type="ChEBI" id="CHEBI:90726"/>
        <dbReference type="EC" id="1.1.1.35"/>
    </reaction>
</comment>
<dbReference type="KEGG" id="hhy:Halhy_5376"/>
<feature type="domain" description="3-hydroxyacyl-CoA dehydrogenase NAD binding" evidence="9">
    <location>
        <begin position="6"/>
        <end position="198"/>
    </location>
</feature>
<dbReference type="AlphaFoldDB" id="F4KPZ7"/>
<dbReference type="eggNOG" id="COG1024">
    <property type="taxonomic scope" value="Bacteria"/>
</dbReference>
<dbReference type="Gene3D" id="1.10.1040.50">
    <property type="match status" value="1"/>
</dbReference>
<dbReference type="UniPathway" id="UPA00659"/>
<organism evidence="10 11">
    <name type="scientific">Haliscomenobacter hydrossis (strain ATCC 27775 / DSM 1100 / LMG 10767 / O)</name>
    <dbReference type="NCBI Taxonomy" id="760192"/>
    <lineage>
        <taxon>Bacteria</taxon>
        <taxon>Pseudomonadati</taxon>
        <taxon>Bacteroidota</taxon>
        <taxon>Saprospiria</taxon>
        <taxon>Saprospirales</taxon>
        <taxon>Haliscomenobacteraceae</taxon>
        <taxon>Haliscomenobacter</taxon>
    </lineage>
</organism>
<dbReference type="PANTHER" id="PTHR48075">
    <property type="entry name" value="3-HYDROXYACYL-COA DEHYDROGENASE FAMILY PROTEIN"/>
    <property type="match status" value="1"/>
</dbReference>
<evidence type="ECO:0000259" key="8">
    <source>
        <dbReference type="Pfam" id="PF00725"/>
    </source>
</evidence>
<keyword evidence="5" id="KW-0520">NAD</keyword>
<dbReference type="SUPFAM" id="SSF51735">
    <property type="entry name" value="NAD(P)-binding Rossmann-fold domains"/>
    <property type="match status" value="1"/>
</dbReference>
<evidence type="ECO:0000256" key="5">
    <source>
        <dbReference type="ARBA" id="ARBA00023027"/>
    </source>
</evidence>
<evidence type="ECO:0000256" key="7">
    <source>
        <dbReference type="ARBA" id="ARBA00049556"/>
    </source>
</evidence>
<protein>
    <submittedName>
        <fullName evidence="10">3-hydroxyacyl-CoA dehydrogenase NAD-binding protein</fullName>
    </submittedName>
</protein>
<gene>
    <name evidence="10" type="ordered locus">Halhy_5376</name>
</gene>
<evidence type="ECO:0000256" key="1">
    <source>
        <dbReference type="ARBA" id="ARBA00005005"/>
    </source>
</evidence>
<dbReference type="HOGENOM" id="CLU_010448_0_0_10"/>
<name>F4KPZ7_HALH1</name>
<dbReference type="Pfam" id="PF02737">
    <property type="entry name" value="3HCDH_N"/>
    <property type="match status" value="1"/>
</dbReference>
<accession>F4KPZ7</accession>